<feature type="region of interest" description="Disordered" evidence="1">
    <location>
        <begin position="233"/>
        <end position="265"/>
    </location>
</feature>
<name>A0ABP0V3I6_9BRYO</name>
<reference evidence="2" key="1">
    <citation type="submission" date="2024-02" db="EMBL/GenBank/DDBJ databases">
        <authorList>
            <consortium name="ELIXIR-Norway"/>
            <consortium name="Elixir Norway"/>
        </authorList>
    </citation>
    <scope>NUCLEOTIDE SEQUENCE</scope>
</reference>
<protein>
    <submittedName>
        <fullName evidence="2">Uncharacterized protein</fullName>
    </submittedName>
</protein>
<feature type="region of interest" description="Disordered" evidence="1">
    <location>
        <begin position="180"/>
        <end position="203"/>
    </location>
</feature>
<feature type="compositionally biased region" description="Basic and acidic residues" evidence="1">
    <location>
        <begin position="233"/>
        <end position="254"/>
    </location>
</feature>
<evidence type="ECO:0000313" key="3">
    <source>
        <dbReference type="Proteomes" id="UP001497512"/>
    </source>
</evidence>
<sequence>MASVPDFPGREDVQPVDLSPAVTTVAFNPILPLSRVPIPAGEEDDPSKGPYVLAFKDAESWRLAWHKCEEKVFARCEAGARMGCSISAAKACRPPWWKVYLLPFLKKTGHDEAAEREVCEEREMTACLTALKEKCLQYSCETCQPVFANMRIAAPEQTIDLRFTGKKLPRRRITRHDKKLVGKGDGKKNNPNAENMAKQAQSPKIVPVGMSSSNEIDQQPSLSTNFRGKELMGEESFDWRQRESTIRSNVESKDNPSSTSEPTAAFEGWVGGLVWPKVESRKPDPGITDVPTDHPEPVTEESNDFWQNLQRNFRGRFKF</sequence>
<organism evidence="2 3">
    <name type="scientific">Sphagnum troendelagicum</name>
    <dbReference type="NCBI Taxonomy" id="128251"/>
    <lineage>
        <taxon>Eukaryota</taxon>
        <taxon>Viridiplantae</taxon>
        <taxon>Streptophyta</taxon>
        <taxon>Embryophyta</taxon>
        <taxon>Bryophyta</taxon>
        <taxon>Sphagnophytina</taxon>
        <taxon>Sphagnopsida</taxon>
        <taxon>Sphagnales</taxon>
        <taxon>Sphagnaceae</taxon>
        <taxon>Sphagnum</taxon>
    </lineage>
</organism>
<feature type="compositionally biased region" description="Polar residues" evidence="1">
    <location>
        <begin position="189"/>
        <end position="202"/>
    </location>
</feature>
<dbReference type="Proteomes" id="UP001497512">
    <property type="component" value="Chromosome 9"/>
</dbReference>
<accession>A0ABP0V3I6</accession>
<proteinExistence type="predicted"/>
<dbReference type="PANTHER" id="PTHR36773">
    <property type="entry name" value="EXPRESSED PROTEIN"/>
    <property type="match status" value="1"/>
</dbReference>
<dbReference type="EMBL" id="OZ019901">
    <property type="protein sequence ID" value="CAK9236764.1"/>
    <property type="molecule type" value="Genomic_DNA"/>
</dbReference>
<keyword evidence="3" id="KW-1185">Reference proteome</keyword>
<feature type="region of interest" description="Disordered" evidence="1">
    <location>
        <begin position="277"/>
        <end position="302"/>
    </location>
</feature>
<gene>
    <name evidence="2" type="ORF">CSSPTR1EN2_LOCUS23164</name>
</gene>
<dbReference type="PANTHER" id="PTHR36773:SF1">
    <property type="entry name" value="EXPRESSED PROTEIN"/>
    <property type="match status" value="1"/>
</dbReference>
<evidence type="ECO:0000313" key="2">
    <source>
        <dbReference type="EMBL" id="CAK9236764.1"/>
    </source>
</evidence>
<evidence type="ECO:0000256" key="1">
    <source>
        <dbReference type="SAM" id="MobiDB-lite"/>
    </source>
</evidence>